<evidence type="ECO:0000313" key="1">
    <source>
        <dbReference type="EMBL" id="MBE2899810.1"/>
    </source>
</evidence>
<comment type="caution">
    <text evidence="1">The sequence shown here is derived from an EMBL/GenBank/DDBJ whole genome shotgun (WGS) entry which is preliminary data.</text>
</comment>
<name>A0A842YMH5_METTF</name>
<dbReference type="Proteomes" id="UP000646659">
    <property type="component" value="Unassembled WGS sequence"/>
</dbReference>
<dbReference type="OrthoDB" id="71083at2157"/>
<dbReference type="RefSeq" id="WP_192961588.1">
    <property type="nucleotide sequence ID" value="NZ_QKOF01000005.1"/>
</dbReference>
<protein>
    <submittedName>
        <fullName evidence="1">Uncharacterized protein</fullName>
    </submittedName>
</protein>
<evidence type="ECO:0000313" key="2">
    <source>
        <dbReference type="Proteomes" id="UP000646659"/>
    </source>
</evidence>
<dbReference type="AlphaFoldDB" id="A0A842YMH5"/>
<proteinExistence type="predicted"/>
<accession>A0A842YMH5</accession>
<dbReference type="EMBL" id="QKOF01000005">
    <property type="protein sequence ID" value="MBE2899810.1"/>
    <property type="molecule type" value="Genomic_DNA"/>
</dbReference>
<organism evidence="1 2">
    <name type="scientific">Methanothermobacter thermautotrophicus</name>
    <name type="common">Methanobacterium thermoformicicum</name>
    <dbReference type="NCBI Taxonomy" id="145262"/>
    <lineage>
        <taxon>Archaea</taxon>
        <taxon>Methanobacteriati</taxon>
        <taxon>Methanobacteriota</taxon>
        <taxon>Methanomada group</taxon>
        <taxon>Methanobacteria</taxon>
        <taxon>Methanobacteriales</taxon>
        <taxon>Methanobacteriaceae</taxon>
        <taxon>Methanothermobacter</taxon>
    </lineage>
</organism>
<sequence>MVIDPRFYKEQLDELGIEGLEIDPSSEEEALELLGEVEEAIRNLKRIRYNLHLDMRLIRREYLEKLKDPQVRADVKRRRALIDERDSTLGPYEGVDRIIDTLLDQLEEAAISLREYAGLEDAAGTEGW</sequence>
<gene>
    <name evidence="1" type="ORF">DNK57_03095</name>
</gene>
<reference evidence="1" key="1">
    <citation type="submission" date="2018-06" db="EMBL/GenBank/DDBJ databases">
        <title>Draft genome sequence of Methanothermobacter thermautotrophicus Strain WHS, a thermophilic, hydrogenotrophic methanogen isolated from Washburn Hot Springs in Yellowstone National Park, USA.</title>
        <authorList>
            <person name="Mckay L.J."/>
            <person name="Klingelsmith K."/>
            <person name="Inskeep W.P."/>
            <person name="Fields M.W."/>
        </authorList>
    </citation>
    <scope>NUCLEOTIDE SEQUENCE</scope>
    <source>
        <strain evidence="1">WHS</strain>
    </source>
</reference>